<feature type="transmembrane region" description="Helical" evidence="1">
    <location>
        <begin position="176"/>
        <end position="195"/>
    </location>
</feature>
<dbReference type="Proteomes" id="UP001611075">
    <property type="component" value="Unassembled WGS sequence"/>
</dbReference>
<sequence>MASAVALIEVLALLGLVPGFVCALTTTVLRRPLDNIQRATQRLPPERFRTAVVLPMASIFAGSISGVGANLLTNEPDRILYVYVFVTALFVACVVVVIFGHLEFKLTRPVGGTAIAYRRELLAELHRRDWAAATRYDRATATRRAARLAATGTRLIAYAESQSIRQWILKRHPLQLAWFAAATAATTIALLYVLGARMMAKNWTVEPGLLLFVVSPPLGPAQLWLRHRRHQATLRAIGAELHAEASSVLTAIAAASPPPLRLRIMWALSTLLDLRTPPPRRIRHVKRLSAD</sequence>
<organism evidence="2 3">
    <name type="scientific">Micromonospora rubida</name>
    <dbReference type="NCBI Taxonomy" id="2697657"/>
    <lineage>
        <taxon>Bacteria</taxon>
        <taxon>Bacillati</taxon>
        <taxon>Actinomycetota</taxon>
        <taxon>Actinomycetes</taxon>
        <taxon>Micromonosporales</taxon>
        <taxon>Micromonosporaceae</taxon>
        <taxon>Micromonospora</taxon>
    </lineage>
</organism>
<dbReference type="RefSeq" id="WP_396685785.1">
    <property type="nucleotide sequence ID" value="NZ_JBIRPU010000044.1"/>
</dbReference>
<feature type="transmembrane region" description="Helical" evidence="1">
    <location>
        <begin position="50"/>
        <end position="73"/>
    </location>
</feature>
<gene>
    <name evidence="2" type="ORF">ACH4OY_31090</name>
</gene>
<accession>A0ABW7STT7</accession>
<evidence type="ECO:0000256" key="1">
    <source>
        <dbReference type="SAM" id="Phobius"/>
    </source>
</evidence>
<dbReference type="EMBL" id="JBIRPU010000044">
    <property type="protein sequence ID" value="MFI0797091.1"/>
    <property type="molecule type" value="Genomic_DNA"/>
</dbReference>
<name>A0ABW7STT7_9ACTN</name>
<keyword evidence="3" id="KW-1185">Reference proteome</keyword>
<feature type="transmembrane region" description="Helical" evidence="1">
    <location>
        <begin position="6"/>
        <end position="29"/>
    </location>
</feature>
<protein>
    <submittedName>
        <fullName evidence="2">Uncharacterized protein</fullName>
    </submittedName>
</protein>
<feature type="transmembrane region" description="Helical" evidence="1">
    <location>
        <begin position="79"/>
        <end position="99"/>
    </location>
</feature>
<keyword evidence="1" id="KW-1133">Transmembrane helix</keyword>
<keyword evidence="1" id="KW-0472">Membrane</keyword>
<reference evidence="2 3" key="1">
    <citation type="submission" date="2024-10" db="EMBL/GenBank/DDBJ databases">
        <title>The Natural Products Discovery Center: Release of the First 8490 Sequenced Strains for Exploring Actinobacteria Biosynthetic Diversity.</title>
        <authorList>
            <person name="Kalkreuter E."/>
            <person name="Kautsar S.A."/>
            <person name="Yang D."/>
            <person name="Bader C.D."/>
            <person name="Teijaro C.N."/>
            <person name="Fluegel L."/>
            <person name="Davis C.M."/>
            <person name="Simpson J.R."/>
            <person name="Lauterbach L."/>
            <person name="Steele A.D."/>
            <person name="Gui C."/>
            <person name="Meng S."/>
            <person name="Li G."/>
            <person name="Viehrig K."/>
            <person name="Ye F."/>
            <person name="Su P."/>
            <person name="Kiefer A.F."/>
            <person name="Nichols A."/>
            <person name="Cepeda A.J."/>
            <person name="Yan W."/>
            <person name="Fan B."/>
            <person name="Jiang Y."/>
            <person name="Adhikari A."/>
            <person name="Zheng C.-J."/>
            <person name="Schuster L."/>
            <person name="Cowan T.M."/>
            <person name="Smanski M.J."/>
            <person name="Chevrette M.G."/>
            <person name="De Carvalho L.P.S."/>
            <person name="Shen B."/>
        </authorList>
    </citation>
    <scope>NUCLEOTIDE SEQUENCE [LARGE SCALE GENOMIC DNA]</scope>
    <source>
        <strain evidence="2 3">NPDC021253</strain>
    </source>
</reference>
<evidence type="ECO:0000313" key="3">
    <source>
        <dbReference type="Proteomes" id="UP001611075"/>
    </source>
</evidence>
<comment type="caution">
    <text evidence="2">The sequence shown here is derived from an EMBL/GenBank/DDBJ whole genome shotgun (WGS) entry which is preliminary data.</text>
</comment>
<evidence type="ECO:0000313" key="2">
    <source>
        <dbReference type="EMBL" id="MFI0797091.1"/>
    </source>
</evidence>
<proteinExistence type="predicted"/>
<keyword evidence="1" id="KW-0812">Transmembrane</keyword>